<evidence type="ECO:0000313" key="3">
    <source>
        <dbReference type="Proteomes" id="UP001172684"/>
    </source>
</evidence>
<comment type="caution">
    <text evidence="2">The sequence shown here is derived from an EMBL/GenBank/DDBJ whole genome shotgun (WGS) entry which is preliminary data.</text>
</comment>
<reference evidence="2" key="1">
    <citation type="submission" date="2022-10" db="EMBL/GenBank/DDBJ databases">
        <title>Culturing micro-colonial fungi from biological soil crusts in the Mojave desert and describing Neophaeococcomyces mojavensis, and introducing the new genera and species Taxawa tesnikishii.</title>
        <authorList>
            <person name="Kurbessoian T."/>
            <person name="Stajich J.E."/>
        </authorList>
    </citation>
    <scope>NUCLEOTIDE SEQUENCE</scope>
    <source>
        <strain evidence="2">TK_1</strain>
    </source>
</reference>
<protein>
    <submittedName>
        <fullName evidence="2">Uncharacterized protein</fullName>
    </submittedName>
</protein>
<keyword evidence="3" id="KW-1185">Reference proteome</keyword>
<dbReference type="Proteomes" id="UP001172684">
    <property type="component" value="Unassembled WGS sequence"/>
</dbReference>
<accession>A0ABQ9NXA3</accession>
<proteinExistence type="predicted"/>
<feature type="compositionally biased region" description="Basic and acidic residues" evidence="1">
    <location>
        <begin position="125"/>
        <end position="136"/>
    </location>
</feature>
<dbReference type="EMBL" id="JAPDRL010000036">
    <property type="protein sequence ID" value="KAJ9664620.1"/>
    <property type="molecule type" value="Genomic_DNA"/>
</dbReference>
<evidence type="ECO:0000256" key="1">
    <source>
        <dbReference type="SAM" id="MobiDB-lite"/>
    </source>
</evidence>
<organism evidence="2 3">
    <name type="scientific">Coniosporium apollinis</name>
    <dbReference type="NCBI Taxonomy" id="61459"/>
    <lineage>
        <taxon>Eukaryota</taxon>
        <taxon>Fungi</taxon>
        <taxon>Dikarya</taxon>
        <taxon>Ascomycota</taxon>
        <taxon>Pezizomycotina</taxon>
        <taxon>Dothideomycetes</taxon>
        <taxon>Dothideomycetes incertae sedis</taxon>
        <taxon>Coniosporium</taxon>
    </lineage>
</organism>
<name>A0ABQ9NXA3_9PEZI</name>
<evidence type="ECO:0000313" key="2">
    <source>
        <dbReference type="EMBL" id="KAJ9664620.1"/>
    </source>
</evidence>
<sequence length="136" mass="15486">MATKQSEQFETTQSQLEGLRKIHEQLMQNDEAVTRAREIAQGKLDRDRELYVAVKIKYDVAALIRGKDVTPKFDGLVPIVKPPAGTTGNFLNTPEENRISLSKKKAKHEGQETETPSKITKRKKGGDNERKRRRLE</sequence>
<gene>
    <name evidence="2" type="ORF">H2201_005132</name>
</gene>
<feature type="region of interest" description="Disordered" evidence="1">
    <location>
        <begin position="83"/>
        <end position="136"/>
    </location>
</feature>